<evidence type="ECO:0000313" key="1">
    <source>
        <dbReference type="EMBL" id="RAP73621.1"/>
    </source>
</evidence>
<evidence type="ECO:0000313" key="2">
    <source>
        <dbReference type="Proteomes" id="UP000249260"/>
    </source>
</evidence>
<dbReference type="EMBL" id="QLUW01000006">
    <property type="protein sequence ID" value="RAP73621.1"/>
    <property type="molecule type" value="Genomic_DNA"/>
</dbReference>
<reference evidence="1 2" key="1">
    <citation type="submission" date="2018-06" db="EMBL/GenBank/DDBJ databases">
        <title>Paenibacillus montanisoli sp. nov., isolated from mountain area soil.</title>
        <authorList>
            <person name="Wu M."/>
        </authorList>
    </citation>
    <scope>NUCLEOTIDE SEQUENCE [LARGE SCALE GENOMIC DNA]</scope>
    <source>
        <strain evidence="1 2">RA17</strain>
    </source>
</reference>
<dbReference type="RefSeq" id="WP_112885204.1">
    <property type="nucleotide sequence ID" value="NZ_QLUW01000006.1"/>
</dbReference>
<accession>A0A328TX09</accession>
<dbReference type="Proteomes" id="UP000249260">
    <property type="component" value="Unassembled WGS sequence"/>
</dbReference>
<dbReference type="AlphaFoldDB" id="A0A328TX09"/>
<sequence>MKRIIILLFVLLLSACGSSGRKEKEEAAADPAVLAKMSAPKLVHKDDLFEMKLNIAKTTFAQDEPIVYSTSLTYIGEQDSITIWGGRTYIGFNISDGKTFRMEGANTSELASTKLAKGVTTEYPFFKSGGFGADDPDAEFWREFYAEKELRLPPGNYLISAFCDFSLDESVVDSRYNGEVYTMITVE</sequence>
<keyword evidence="2" id="KW-1185">Reference proteome</keyword>
<dbReference type="PROSITE" id="PS51257">
    <property type="entry name" value="PROKAR_LIPOPROTEIN"/>
    <property type="match status" value="1"/>
</dbReference>
<protein>
    <submittedName>
        <fullName evidence="1">Uncharacterized protein</fullName>
    </submittedName>
</protein>
<gene>
    <name evidence="1" type="ORF">DL346_25455</name>
</gene>
<organism evidence="1 2">
    <name type="scientific">Paenibacillus montanisoli</name>
    <dbReference type="NCBI Taxonomy" id="2081970"/>
    <lineage>
        <taxon>Bacteria</taxon>
        <taxon>Bacillati</taxon>
        <taxon>Bacillota</taxon>
        <taxon>Bacilli</taxon>
        <taxon>Bacillales</taxon>
        <taxon>Paenibacillaceae</taxon>
        <taxon>Paenibacillus</taxon>
    </lineage>
</organism>
<comment type="caution">
    <text evidence="1">The sequence shown here is derived from an EMBL/GenBank/DDBJ whole genome shotgun (WGS) entry which is preliminary data.</text>
</comment>
<proteinExistence type="predicted"/>
<name>A0A328TX09_9BACL</name>
<dbReference type="OrthoDB" id="1954517at2"/>